<dbReference type="PANTHER" id="PTHR43132:SF8">
    <property type="entry name" value="HTH-TYPE TRANSCRIPTIONAL REGULATOR KMTR"/>
    <property type="match status" value="1"/>
</dbReference>
<keyword evidence="7" id="KW-1185">Reference proteome</keyword>
<dbReference type="Proteomes" id="UP000198415">
    <property type="component" value="Unassembled WGS sequence"/>
</dbReference>
<dbReference type="PANTHER" id="PTHR43132">
    <property type="entry name" value="ARSENICAL RESISTANCE OPERON REPRESSOR ARSR-RELATED"/>
    <property type="match status" value="1"/>
</dbReference>
<dbReference type="RefSeq" id="WP_089292738.1">
    <property type="nucleotide sequence ID" value="NZ_BOMU01000040.1"/>
</dbReference>
<protein>
    <submittedName>
        <fullName evidence="6">Regulatory protein, arsR family</fullName>
    </submittedName>
</protein>
<sequence length="357" mass="38863">MIHVEVSNEALGDLRIVVSPIWEAFASLSMLAWGRVSPWPYSEWGRKAERAVQRRPGAELVAWIRRLHGVVPNVLTPVPEGEQSIEDEVKTLVDQLTELPDAHLRAVMTAAGPTTLHPEAWLRWLPTAILDYWEAALAPYWDTVGTALRADVLTRAHMLASEGVTNALAGFDRRIRWNAPVLELPTAVPSCRLRCADRLVLVPQIFGRRTTRCVLSRSGSVAVTYQAQGAGALGTLHSAPRQATSARSHHDRLGLMVGRGKAAVLRGLAQPTTTSELAQALGMSPSTISEHLSTMVAADVVRKQRSGARVIYVLQGAGVALLRYLDAESKARPPISLPRAIDADPNFIDSNRSQAAE</sequence>
<dbReference type="InterPro" id="IPR011991">
    <property type="entry name" value="ArsR-like_HTH"/>
</dbReference>
<dbReference type="GO" id="GO:0003677">
    <property type="term" value="F:DNA binding"/>
    <property type="evidence" value="ECO:0007669"/>
    <property type="project" value="UniProtKB-KW"/>
</dbReference>
<gene>
    <name evidence="6" type="ORF">SAMN06264365_10371</name>
</gene>
<evidence type="ECO:0000256" key="1">
    <source>
        <dbReference type="ARBA" id="ARBA00023015"/>
    </source>
</evidence>
<feature type="region of interest" description="Disordered" evidence="4">
    <location>
        <begin position="336"/>
        <end position="357"/>
    </location>
</feature>
<dbReference type="GO" id="GO:0003700">
    <property type="term" value="F:DNA-binding transcription factor activity"/>
    <property type="evidence" value="ECO:0007669"/>
    <property type="project" value="InterPro"/>
</dbReference>
<evidence type="ECO:0000256" key="3">
    <source>
        <dbReference type="ARBA" id="ARBA00023163"/>
    </source>
</evidence>
<keyword evidence="3" id="KW-0804">Transcription</keyword>
<feature type="domain" description="HTH arsR-type" evidence="5">
    <location>
        <begin position="263"/>
        <end position="327"/>
    </location>
</feature>
<dbReference type="InterPro" id="IPR051011">
    <property type="entry name" value="Metal_resp_trans_reg"/>
</dbReference>
<organism evidence="6 7">
    <name type="scientific">Actinoplanes regularis</name>
    <dbReference type="NCBI Taxonomy" id="52697"/>
    <lineage>
        <taxon>Bacteria</taxon>
        <taxon>Bacillati</taxon>
        <taxon>Actinomycetota</taxon>
        <taxon>Actinomycetes</taxon>
        <taxon>Micromonosporales</taxon>
        <taxon>Micromonosporaceae</taxon>
        <taxon>Actinoplanes</taxon>
    </lineage>
</organism>
<evidence type="ECO:0000313" key="6">
    <source>
        <dbReference type="EMBL" id="SNR53932.1"/>
    </source>
</evidence>
<dbReference type="SUPFAM" id="SSF46785">
    <property type="entry name" value="Winged helix' DNA-binding domain"/>
    <property type="match status" value="1"/>
</dbReference>
<proteinExistence type="predicted"/>
<evidence type="ECO:0000259" key="5">
    <source>
        <dbReference type="SMART" id="SM00418"/>
    </source>
</evidence>
<keyword evidence="1" id="KW-0805">Transcription regulation</keyword>
<evidence type="ECO:0000256" key="4">
    <source>
        <dbReference type="SAM" id="MobiDB-lite"/>
    </source>
</evidence>
<dbReference type="InterPro" id="IPR036390">
    <property type="entry name" value="WH_DNA-bd_sf"/>
</dbReference>
<dbReference type="Gene3D" id="1.10.10.10">
    <property type="entry name" value="Winged helix-like DNA-binding domain superfamily/Winged helix DNA-binding domain"/>
    <property type="match status" value="1"/>
</dbReference>
<dbReference type="OrthoDB" id="3542816at2"/>
<dbReference type="CDD" id="cd00090">
    <property type="entry name" value="HTH_ARSR"/>
    <property type="match status" value="1"/>
</dbReference>
<dbReference type="InterPro" id="IPR036388">
    <property type="entry name" value="WH-like_DNA-bd_sf"/>
</dbReference>
<reference evidence="6 7" key="1">
    <citation type="submission" date="2017-06" db="EMBL/GenBank/DDBJ databases">
        <authorList>
            <person name="Kim H.J."/>
            <person name="Triplett B.A."/>
        </authorList>
    </citation>
    <scope>NUCLEOTIDE SEQUENCE [LARGE SCALE GENOMIC DNA]</scope>
    <source>
        <strain evidence="6 7">DSM 43151</strain>
    </source>
</reference>
<dbReference type="InterPro" id="IPR001845">
    <property type="entry name" value="HTH_ArsR_DNA-bd_dom"/>
</dbReference>
<dbReference type="AlphaFoldDB" id="A0A238X5L9"/>
<evidence type="ECO:0000256" key="2">
    <source>
        <dbReference type="ARBA" id="ARBA00023125"/>
    </source>
</evidence>
<name>A0A238X5L9_9ACTN</name>
<dbReference type="SMART" id="SM00418">
    <property type="entry name" value="HTH_ARSR"/>
    <property type="match status" value="1"/>
</dbReference>
<accession>A0A238X5L9</accession>
<dbReference type="EMBL" id="FZNR01000003">
    <property type="protein sequence ID" value="SNR53932.1"/>
    <property type="molecule type" value="Genomic_DNA"/>
</dbReference>
<feature type="compositionally biased region" description="Polar residues" evidence="4">
    <location>
        <begin position="348"/>
        <end position="357"/>
    </location>
</feature>
<keyword evidence="2" id="KW-0238">DNA-binding</keyword>
<dbReference type="Pfam" id="PF01022">
    <property type="entry name" value="HTH_5"/>
    <property type="match status" value="1"/>
</dbReference>
<evidence type="ECO:0000313" key="7">
    <source>
        <dbReference type="Proteomes" id="UP000198415"/>
    </source>
</evidence>